<dbReference type="PRINTS" id="PR00039">
    <property type="entry name" value="HTHLYSR"/>
</dbReference>
<evidence type="ECO:0000256" key="3">
    <source>
        <dbReference type="ARBA" id="ARBA00023125"/>
    </source>
</evidence>
<sequence>MRLSLVSRHPFEYPVDPDICHFILKWMAMKSLDVSAVKAFVLTAELQSFTRAADVLGTAQSAISLKLARLETQLGRRLLERTPRSVRLSAEGLAFLDAARELVATHDRAAKSFETQPRRLVVGVSHLIVGSALPALLRQMRHHDPALQLEMRVAGTRDLMQAYERREVEASLVLRPDDRRKQGRVAFSQSFHWFAAADWKPQREQPLPLATQGESCRVRNAAVRALDRAGIGWNEIFVGKGAAVVGAAAAAGFAVAPLARQTAPANTIDIGSRLRLPAIPAQDVLLYSALNDARSRDALRILCLAFQ</sequence>
<evidence type="ECO:0000256" key="2">
    <source>
        <dbReference type="ARBA" id="ARBA00023015"/>
    </source>
</evidence>
<dbReference type="Gene3D" id="3.40.190.10">
    <property type="entry name" value="Periplasmic binding protein-like II"/>
    <property type="match status" value="2"/>
</dbReference>
<gene>
    <name evidence="6" type="ORF">M2650_03100</name>
</gene>
<dbReference type="EMBL" id="JAMBEP010000001">
    <property type="protein sequence ID" value="MCL1633631.1"/>
    <property type="molecule type" value="Genomic_DNA"/>
</dbReference>
<keyword evidence="7" id="KW-1185">Reference proteome</keyword>
<comment type="similarity">
    <text evidence="1">Belongs to the LysR transcriptional regulatory family.</text>
</comment>
<name>A0ABT0MFK0_9GAMM</name>
<dbReference type="RefSeq" id="WP_249471026.1">
    <property type="nucleotide sequence ID" value="NZ_JAMBEP010000001.1"/>
</dbReference>
<keyword evidence="2" id="KW-0805">Transcription regulation</keyword>
<dbReference type="PANTHER" id="PTHR30579">
    <property type="entry name" value="TRANSCRIPTIONAL REGULATOR"/>
    <property type="match status" value="1"/>
</dbReference>
<comment type="caution">
    <text evidence="6">The sequence shown here is derived from an EMBL/GenBank/DDBJ whole genome shotgun (WGS) entry which is preliminary data.</text>
</comment>
<reference evidence="6 7" key="1">
    <citation type="submission" date="2022-05" db="EMBL/GenBank/DDBJ databases">
        <title>Luteimonas sp. SX5, whole genome shotgun sequencing project.</title>
        <authorList>
            <person name="Zhao G."/>
            <person name="Shen L."/>
        </authorList>
    </citation>
    <scope>NUCLEOTIDE SEQUENCE [LARGE SCALE GENOMIC DNA]</scope>
    <source>
        <strain evidence="6 7">SX5</strain>
    </source>
</reference>
<accession>A0ABT0MFK0</accession>
<keyword evidence="4" id="KW-0804">Transcription</keyword>
<dbReference type="InterPro" id="IPR036390">
    <property type="entry name" value="WH_DNA-bd_sf"/>
</dbReference>
<dbReference type="PANTHER" id="PTHR30579:SF7">
    <property type="entry name" value="HTH-TYPE TRANSCRIPTIONAL REGULATOR LRHA-RELATED"/>
    <property type="match status" value="1"/>
</dbReference>
<dbReference type="InterPro" id="IPR005119">
    <property type="entry name" value="LysR_subst-bd"/>
</dbReference>
<dbReference type="Pfam" id="PF00126">
    <property type="entry name" value="HTH_1"/>
    <property type="match status" value="1"/>
</dbReference>
<dbReference type="SUPFAM" id="SSF46785">
    <property type="entry name" value="Winged helix' DNA-binding domain"/>
    <property type="match status" value="1"/>
</dbReference>
<dbReference type="InterPro" id="IPR036388">
    <property type="entry name" value="WH-like_DNA-bd_sf"/>
</dbReference>
<dbReference type="Gene3D" id="1.10.10.10">
    <property type="entry name" value="Winged helix-like DNA-binding domain superfamily/Winged helix DNA-binding domain"/>
    <property type="match status" value="1"/>
</dbReference>
<dbReference type="Proteomes" id="UP001431217">
    <property type="component" value="Unassembled WGS sequence"/>
</dbReference>
<dbReference type="Pfam" id="PF03466">
    <property type="entry name" value="LysR_substrate"/>
    <property type="match status" value="1"/>
</dbReference>
<dbReference type="InterPro" id="IPR000847">
    <property type="entry name" value="LysR_HTH_N"/>
</dbReference>
<organism evidence="6 7">
    <name type="scientific">Luteimonas galliterrae</name>
    <dbReference type="NCBI Taxonomy" id="2940486"/>
    <lineage>
        <taxon>Bacteria</taxon>
        <taxon>Pseudomonadati</taxon>
        <taxon>Pseudomonadota</taxon>
        <taxon>Gammaproteobacteria</taxon>
        <taxon>Lysobacterales</taxon>
        <taxon>Lysobacteraceae</taxon>
        <taxon>Luteimonas</taxon>
    </lineage>
</organism>
<dbReference type="SUPFAM" id="SSF53850">
    <property type="entry name" value="Periplasmic binding protein-like II"/>
    <property type="match status" value="1"/>
</dbReference>
<evidence type="ECO:0000256" key="4">
    <source>
        <dbReference type="ARBA" id="ARBA00023163"/>
    </source>
</evidence>
<evidence type="ECO:0000313" key="7">
    <source>
        <dbReference type="Proteomes" id="UP001431217"/>
    </source>
</evidence>
<dbReference type="PROSITE" id="PS50931">
    <property type="entry name" value="HTH_LYSR"/>
    <property type="match status" value="1"/>
</dbReference>
<evidence type="ECO:0000259" key="5">
    <source>
        <dbReference type="PROSITE" id="PS50931"/>
    </source>
</evidence>
<keyword evidence="3" id="KW-0238">DNA-binding</keyword>
<evidence type="ECO:0000256" key="1">
    <source>
        <dbReference type="ARBA" id="ARBA00009437"/>
    </source>
</evidence>
<feature type="domain" description="HTH lysR-type" evidence="5">
    <location>
        <begin position="32"/>
        <end position="89"/>
    </location>
</feature>
<dbReference type="InterPro" id="IPR050176">
    <property type="entry name" value="LTTR"/>
</dbReference>
<proteinExistence type="inferred from homology"/>
<protein>
    <submittedName>
        <fullName evidence="6">LysR family transcriptional regulator</fullName>
    </submittedName>
</protein>
<evidence type="ECO:0000313" key="6">
    <source>
        <dbReference type="EMBL" id="MCL1633631.1"/>
    </source>
</evidence>